<dbReference type="Proteomes" id="UP000694568">
    <property type="component" value="Unplaced"/>
</dbReference>
<dbReference type="PANTHER" id="PTHR24114:SF49">
    <property type="entry name" value="LEUCINE-RICH REPEAT-CONTAINING PROTEIN 74A"/>
    <property type="match status" value="1"/>
</dbReference>
<dbReference type="Ensembl" id="ENSSLUT00000060497.1">
    <property type="protein sequence ID" value="ENSSLUP00000058811.1"/>
    <property type="gene ID" value="ENSSLUG00000025204.1"/>
</dbReference>
<feature type="region of interest" description="Disordered" evidence="1">
    <location>
        <begin position="477"/>
        <end position="497"/>
    </location>
</feature>
<dbReference type="Gene3D" id="1.10.238.10">
    <property type="entry name" value="EF-hand"/>
    <property type="match status" value="1"/>
</dbReference>
<dbReference type="InterPro" id="IPR001611">
    <property type="entry name" value="Leu-rich_rpt"/>
</dbReference>
<dbReference type="PANTHER" id="PTHR24114">
    <property type="entry name" value="LEUCINE RICH REPEAT FAMILY PROTEIN"/>
    <property type="match status" value="1"/>
</dbReference>
<dbReference type="InterPro" id="IPR052394">
    <property type="entry name" value="LRR-containing"/>
</dbReference>
<reference evidence="2" key="2">
    <citation type="submission" date="2025-09" db="UniProtKB">
        <authorList>
            <consortium name="Ensembl"/>
        </authorList>
    </citation>
    <scope>IDENTIFICATION</scope>
</reference>
<evidence type="ECO:0000256" key="1">
    <source>
        <dbReference type="SAM" id="MobiDB-lite"/>
    </source>
</evidence>
<dbReference type="PROSITE" id="PS51450">
    <property type="entry name" value="LRR"/>
    <property type="match status" value="1"/>
</dbReference>
<dbReference type="SUPFAM" id="SSF52047">
    <property type="entry name" value="RNI-like"/>
    <property type="match status" value="1"/>
</dbReference>
<proteinExistence type="predicted"/>
<feature type="compositionally biased region" description="Acidic residues" evidence="1">
    <location>
        <begin position="45"/>
        <end position="54"/>
    </location>
</feature>
<dbReference type="GeneTree" id="ENSGT00940000154297"/>
<dbReference type="SUPFAM" id="SSF47473">
    <property type="entry name" value="EF-hand"/>
    <property type="match status" value="1"/>
</dbReference>
<evidence type="ECO:0000313" key="2">
    <source>
        <dbReference type="Ensembl" id="ENSSLUP00000058811.1"/>
    </source>
</evidence>
<accession>A0A8D0AR93</accession>
<dbReference type="Gene3D" id="3.80.10.10">
    <property type="entry name" value="Ribonuclease Inhibitor"/>
    <property type="match status" value="3"/>
</dbReference>
<dbReference type="Pfam" id="PF13516">
    <property type="entry name" value="LRR_6"/>
    <property type="match status" value="6"/>
</dbReference>
<sequence length="515" mass="56529">MMDQWEEISEEEEEQQPSDQSVLPTGSQNQLEDEEKPTQAQEGNSGDEWDTDLETDNATNEKQCLSCAELYLQACLWTGSVPVSSFLRHLGEASINLNHYGVGPLGAKALAIVLQNDIVVTNLELEDNGLGAEGACYLVEMLQTNSIQSLNLSNNQLQLEGAHIISKMLLDNYYIKSLKLSGNDFDDSAVKYFADALKGDYVVKELDLSHNRFCNTGGEHLGHMLATNVGIEVLNLSWNHLRMGGAVALSAGLKVNSTLKQLQLSWNGFGHIEAESLGQALKQNSTLVLLDLSSNRIDDQAVTLLCQGLATNDTLRVLKLSHNPLTNIGALTLLKTVTNNMKSAVEEIDISTVFVCEAFVELLEKACQGRPALDVRHSAMSSVTRNSSALQIFQKFLEERNESTMDFFQALDKEGTMKVSTAAFRKAVTAANIPLDQRQLEWLIRTFDKKCTATIIYSDKTITDAQLSSPPFRSLKRGIPDSTFPPSGTSSSSITPAAGAGTCTEVWKYKIQTFF</sequence>
<organism evidence="2 3">
    <name type="scientific">Sander lucioperca</name>
    <name type="common">Pike-perch</name>
    <name type="synonym">Perca lucioperca</name>
    <dbReference type="NCBI Taxonomy" id="283035"/>
    <lineage>
        <taxon>Eukaryota</taxon>
        <taxon>Metazoa</taxon>
        <taxon>Chordata</taxon>
        <taxon>Craniata</taxon>
        <taxon>Vertebrata</taxon>
        <taxon>Euteleostomi</taxon>
        <taxon>Actinopterygii</taxon>
        <taxon>Neopterygii</taxon>
        <taxon>Teleostei</taxon>
        <taxon>Neoteleostei</taxon>
        <taxon>Acanthomorphata</taxon>
        <taxon>Eupercaria</taxon>
        <taxon>Perciformes</taxon>
        <taxon>Percoidei</taxon>
        <taxon>Percidae</taxon>
        <taxon>Luciopercinae</taxon>
        <taxon>Sander</taxon>
    </lineage>
</organism>
<dbReference type="InterPro" id="IPR032675">
    <property type="entry name" value="LRR_dom_sf"/>
</dbReference>
<evidence type="ECO:0000313" key="3">
    <source>
        <dbReference type="Proteomes" id="UP000694568"/>
    </source>
</evidence>
<reference evidence="2" key="1">
    <citation type="submission" date="2025-08" db="UniProtKB">
        <authorList>
            <consortium name="Ensembl"/>
        </authorList>
    </citation>
    <scope>IDENTIFICATION</scope>
</reference>
<keyword evidence="3" id="KW-1185">Reference proteome</keyword>
<dbReference type="AlphaFoldDB" id="A0A8D0AR93"/>
<gene>
    <name evidence="2" type="primary">LOC116066175</name>
</gene>
<protein>
    <submittedName>
        <fullName evidence="2">Leucine-rich repeat-containing protein 74A-like</fullName>
    </submittedName>
</protein>
<feature type="compositionally biased region" description="Low complexity" evidence="1">
    <location>
        <begin position="485"/>
        <end position="497"/>
    </location>
</feature>
<name>A0A8D0AR93_SANLU</name>
<feature type="compositionally biased region" description="Acidic residues" evidence="1">
    <location>
        <begin position="1"/>
        <end position="16"/>
    </location>
</feature>
<dbReference type="SMART" id="SM00368">
    <property type="entry name" value="LRR_RI"/>
    <property type="match status" value="8"/>
</dbReference>
<dbReference type="InterPro" id="IPR011992">
    <property type="entry name" value="EF-hand-dom_pair"/>
</dbReference>
<feature type="region of interest" description="Disordered" evidence="1">
    <location>
        <begin position="1"/>
        <end position="54"/>
    </location>
</feature>